<protein>
    <submittedName>
        <fullName evidence="2">Uncharacterized protein</fullName>
    </submittedName>
</protein>
<gene>
    <name evidence="2" type="ORF">MTR67_028697</name>
</gene>
<reference evidence="2" key="1">
    <citation type="submission" date="2023-08" db="EMBL/GenBank/DDBJ databases">
        <title>A de novo genome assembly of Solanum verrucosum Schlechtendal, a Mexican diploid species geographically isolated from the other diploid A-genome species in potato relatives.</title>
        <authorList>
            <person name="Hosaka K."/>
        </authorList>
    </citation>
    <scope>NUCLEOTIDE SEQUENCE</scope>
    <source>
        <tissue evidence="2">Young leaves</tissue>
    </source>
</reference>
<keyword evidence="3" id="KW-1185">Reference proteome</keyword>
<organism evidence="2 3">
    <name type="scientific">Solanum verrucosum</name>
    <dbReference type="NCBI Taxonomy" id="315347"/>
    <lineage>
        <taxon>Eukaryota</taxon>
        <taxon>Viridiplantae</taxon>
        <taxon>Streptophyta</taxon>
        <taxon>Embryophyta</taxon>
        <taxon>Tracheophyta</taxon>
        <taxon>Spermatophyta</taxon>
        <taxon>Magnoliopsida</taxon>
        <taxon>eudicotyledons</taxon>
        <taxon>Gunneridae</taxon>
        <taxon>Pentapetalae</taxon>
        <taxon>asterids</taxon>
        <taxon>lamiids</taxon>
        <taxon>Solanales</taxon>
        <taxon>Solanaceae</taxon>
        <taxon>Solanoideae</taxon>
        <taxon>Solaneae</taxon>
        <taxon>Solanum</taxon>
    </lineage>
</organism>
<proteinExistence type="predicted"/>
<dbReference type="EMBL" id="CP133617">
    <property type="protein sequence ID" value="WMV35312.1"/>
    <property type="molecule type" value="Genomic_DNA"/>
</dbReference>
<evidence type="ECO:0000256" key="1">
    <source>
        <dbReference type="SAM" id="MobiDB-lite"/>
    </source>
</evidence>
<sequence length="160" mass="17574">KRSGKGLGQSPSGRRFEPQQGHWRHYKSAASPGPRGTNRGGPALKQRDPVGTASRVRKATPGNHATNTILMPTTTPSFTHSGAMKSVRSQPPLPPLWSPRRPTVPDFQGLDFPAESDSLPVSNDDESEYYVCNESNNCTTTMVRVMIQVQNMITRSMKAR</sequence>
<feature type="region of interest" description="Disordered" evidence="1">
    <location>
        <begin position="1"/>
        <end position="121"/>
    </location>
</feature>
<evidence type="ECO:0000313" key="3">
    <source>
        <dbReference type="Proteomes" id="UP001234989"/>
    </source>
</evidence>
<name>A0AAF0R7P6_SOLVR</name>
<feature type="non-terminal residue" evidence="2">
    <location>
        <position position="1"/>
    </location>
</feature>
<dbReference type="AlphaFoldDB" id="A0AAF0R7P6"/>
<accession>A0AAF0R7P6</accession>
<dbReference type="Proteomes" id="UP001234989">
    <property type="component" value="Chromosome 6"/>
</dbReference>
<feature type="compositionally biased region" description="Polar residues" evidence="1">
    <location>
        <begin position="63"/>
        <end position="80"/>
    </location>
</feature>
<evidence type="ECO:0000313" key="2">
    <source>
        <dbReference type="EMBL" id="WMV35312.1"/>
    </source>
</evidence>